<evidence type="ECO:0000259" key="2">
    <source>
        <dbReference type="Pfam" id="PF25954"/>
    </source>
</evidence>
<dbReference type="Pfam" id="PF00364">
    <property type="entry name" value="Biotin_lipoyl"/>
    <property type="match status" value="1"/>
</dbReference>
<keyword evidence="4" id="KW-1185">Reference proteome</keyword>
<feature type="domain" description="Lipoyl-binding" evidence="1">
    <location>
        <begin position="57"/>
        <end position="115"/>
    </location>
</feature>
<proteinExistence type="predicted"/>
<dbReference type="GO" id="GO:0015562">
    <property type="term" value="F:efflux transmembrane transporter activity"/>
    <property type="evidence" value="ECO:0007669"/>
    <property type="project" value="TreeGrafter"/>
</dbReference>
<comment type="caution">
    <text evidence="3">The sequence shown here is derived from an EMBL/GenBank/DDBJ whole genome shotgun (WGS) entry which is preliminary data.</text>
</comment>
<dbReference type="PATRIC" id="fig|1208365.4.peg.1252"/>
<dbReference type="GO" id="GO:1990281">
    <property type="term" value="C:efflux pump complex"/>
    <property type="evidence" value="ECO:0007669"/>
    <property type="project" value="TreeGrafter"/>
</dbReference>
<evidence type="ECO:0000313" key="3">
    <source>
        <dbReference type="EMBL" id="EKO36159.1"/>
    </source>
</evidence>
<dbReference type="InterPro" id="IPR058792">
    <property type="entry name" value="Beta-barrel_RND_2"/>
</dbReference>
<dbReference type="STRING" id="1208365.B273_0663"/>
<sequence length="275" mass="30057">MISGQFVQESEQEEKINDELTSVVVSKSESVFFSPSIKLNSSATSEKRVTILAKTSGEVMPNNVSQGDWVEKDQVLCRLGVVELNRTEVKAPFKGYIERIVKPGNYLTRGQACAVIIELDPITFIAEVPETEIKRVLLNQKVFITLVTGETIESNLSFVSKSASPSTRTFRVEAKISNANGKIRDGITGTMVIRTNKILANKISPSILLLSDKGNLGVRSVEEGNIVKFLPIKIIEDTNDGLWVTGIANQTNLITVGQGFVENGEIVKTADLSDL</sequence>
<reference evidence="3 4" key="1">
    <citation type="submission" date="2012-09" db="EMBL/GenBank/DDBJ databases">
        <authorList>
            <person name="Dupont C.L."/>
            <person name="Rusch D.B."/>
            <person name="Lombardo M.-J."/>
            <person name="Novotny M."/>
            <person name="Yee-Greenbaum J."/>
            <person name="Laskin R."/>
        </authorList>
    </citation>
    <scope>NUCLEOTIDE SEQUENCE [LARGE SCALE GENOMIC DNA]</scope>
    <source>
        <strain evidence="3">SAR86E</strain>
    </source>
</reference>
<dbReference type="Gene3D" id="2.40.50.100">
    <property type="match status" value="1"/>
</dbReference>
<dbReference type="Proteomes" id="UP000010310">
    <property type="component" value="Unassembled WGS sequence"/>
</dbReference>
<evidence type="ECO:0000259" key="1">
    <source>
        <dbReference type="Pfam" id="PF00364"/>
    </source>
</evidence>
<dbReference type="Pfam" id="PF25954">
    <property type="entry name" value="Beta-barrel_RND_2"/>
    <property type="match status" value="1"/>
</dbReference>
<dbReference type="PANTHER" id="PTHR30469">
    <property type="entry name" value="MULTIDRUG RESISTANCE PROTEIN MDTA"/>
    <property type="match status" value="1"/>
</dbReference>
<dbReference type="EMBL" id="AMWX01000012">
    <property type="protein sequence ID" value="EKO36159.1"/>
    <property type="molecule type" value="Genomic_DNA"/>
</dbReference>
<accession>K6G4L7</accession>
<name>K6G4L7_9GAMM</name>
<dbReference type="InterPro" id="IPR000089">
    <property type="entry name" value="Biotin_lipoyl"/>
</dbReference>
<protein>
    <submittedName>
        <fullName evidence="3">Biotin-requiring enzyme</fullName>
    </submittedName>
</protein>
<dbReference type="Gene3D" id="2.40.30.170">
    <property type="match status" value="1"/>
</dbReference>
<dbReference type="PANTHER" id="PTHR30469:SF29">
    <property type="entry name" value="BLR2860 PROTEIN"/>
    <property type="match status" value="1"/>
</dbReference>
<evidence type="ECO:0000313" key="4">
    <source>
        <dbReference type="Proteomes" id="UP000010310"/>
    </source>
</evidence>
<feature type="domain" description="CusB-like beta-barrel" evidence="2">
    <location>
        <begin position="126"/>
        <end position="195"/>
    </location>
</feature>
<organism evidence="3 4">
    <name type="scientific">SAR86 cluster bacterium SAR86E</name>
    <dbReference type="NCBI Taxonomy" id="1208365"/>
    <lineage>
        <taxon>Bacteria</taxon>
        <taxon>Pseudomonadati</taxon>
        <taxon>Pseudomonadota</taxon>
        <taxon>Gammaproteobacteria</taxon>
        <taxon>SAR86 cluster</taxon>
    </lineage>
</organism>
<dbReference type="AlphaFoldDB" id="K6G4L7"/>
<dbReference type="SUPFAM" id="SSF111369">
    <property type="entry name" value="HlyD-like secretion proteins"/>
    <property type="match status" value="1"/>
</dbReference>
<gene>
    <name evidence="3" type="ORF">B273_0663</name>
</gene>